<evidence type="ECO:0000256" key="9">
    <source>
        <dbReference type="ARBA" id="ARBA00022989"/>
    </source>
</evidence>
<comment type="cofactor">
    <cofactor evidence="12">
        <name>Zn(2+)</name>
        <dbReference type="ChEBI" id="CHEBI:29105"/>
    </cofactor>
    <text evidence="12">Binds 1 zinc ion per subunit.</text>
</comment>
<keyword evidence="15" id="KW-1185">Reference proteome</keyword>
<evidence type="ECO:0000256" key="10">
    <source>
        <dbReference type="ARBA" id="ARBA00023049"/>
    </source>
</evidence>
<feature type="transmembrane region" description="Helical" evidence="12">
    <location>
        <begin position="31"/>
        <end position="48"/>
    </location>
</feature>
<dbReference type="RefSeq" id="WP_135870277.1">
    <property type="nucleotide sequence ID" value="NZ_SRSC01000002.1"/>
</dbReference>
<evidence type="ECO:0000259" key="13">
    <source>
        <dbReference type="Pfam" id="PF01435"/>
    </source>
</evidence>
<feature type="binding site" evidence="12">
    <location>
        <position position="208"/>
    </location>
    <ligand>
        <name>Zn(2+)</name>
        <dbReference type="ChEBI" id="CHEBI:29105"/>
        <note>catalytic</note>
    </ligand>
</feature>
<feature type="transmembrane region" description="Helical" evidence="12">
    <location>
        <begin position="179"/>
        <end position="199"/>
    </location>
</feature>
<dbReference type="Proteomes" id="UP000306416">
    <property type="component" value="Unassembled WGS sequence"/>
</dbReference>
<dbReference type="PANTHER" id="PTHR43221:SF1">
    <property type="entry name" value="PROTEASE HTPX"/>
    <property type="match status" value="1"/>
</dbReference>
<dbReference type="InterPro" id="IPR050083">
    <property type="entry name" value="HtpX_protease"/>
</dbReference>
<evidence type="ECO:0000256" key="11">
    <source>
        <dbReference type="ARBA" id="ARBA00023136"/>
    </source>
</evidence>
<feature type="active site" evidence="12">
    <location>
        <position position="131"/>
    </location>
</feature>
<keyword evidence="11 12" id="KW-0472">Membrane</keyword>
<keyword evidence="3 12" id="KW-1003">Cell membrane</keyword>
<organism evidence="14 15">
    <name type="scientific">Geomonas terrae</name>
    <dbReference type="NCBI Taxonomy" id="2562681"/>
    <lineage>
        <taxon>Bacteria</taxon>
        <taxon>Pseudomonadati</taxon>
        <taxon>Thermodesulfobacteriota</taxon>
        <taxon>Desulfuromonadia</taxon>
        <taxon>Geobacterales</taxon>
        <taxon>Geobacteraceae</taxon>
        <taxon>Geomonas</taxon>
    </lineage>
</organism>
<dbReference type="NCBIfam" id="NF002826">
    <property type="entry name" value="PRK03001.1"/>
    <property type="match status" value="1"/>
</dbReference>
<evidence type="ECO:0000256" key="3">
    <source>
        <dbReference type="ARBA" id="ARBA00022475"/>
    </source>
</evidence>
<dbReference type="HAMAP" id="MF_00188">
    <property type="entry name" value="Pept_M48_protease_HtpX"/>
    <property type="match status" value="1"/>
</dbReference>
<protein>
    <recommendedName>
        <fullName evidence="12">Protease HtpX homolog</fullName>
        <ecNumber evidence="12">3.4.24.-</ecNumber>
    </recommendedName>
</protein>
<keyword evidence="8 12" id="KW-0862">Zinc</keyword>
<evidence type="ECO:0000313" key="14">
    <source>
        <dbReference type="EMBL" id="TGU72805.1"/>
    </source>
</evidence>
<dbReference type="PANTHER" id="PTHR43221">
    <property type="entry name" value="PROTEASE HTPX"/>
    <property type="match status" value="1"/>
</dbReference>
<keyword evidence="9 12" id="KW-1133">Transmembrane helix</keyword>
<proteinExistence type="inferred from homology"/>
<keyword evidence="4 12" id="KW-0645">Protease</keyword>
<dbReference type="InterPro" id="IPR001915">
    <property type="entry name" value="Peptidase_M48"/>
</dbReference>
<dbReference type="Pfam" id="PF01435">
    <property type="entry name" value="Peptidase_M48"/>
    <property type="match status" value="1"/>
</dbReference>
<dbReference type="GO" id="GO:0004222">
    <property type="term" value="F:metalloendopeptidase activity"/>
    <property type="evidence" value="ECO:0007669"/>
    <property type="project" value="UniProtKB-UniRule"/>
</dbReference>
<name>A0A4S1CGU0_9BACT</name>
<feature type="binding site" evidence="12">
    <location>
        <position position="130"/>
    </location>
    <ligand>
        <name>Zn(2+)</name>
        <dbReference type="ChEBI" id="CHEBI:29105"/>
        <note>catalytic</note>
    </ligand>
</feature>
<evidence type="ECO:0000256" key="1">
    <source>
        <dbReference type="ARBA" id="ARBA00004651"/>
    </source>
</evidence>
<dbReference type="EMBL" id="SRSC01000002">
    <property type="protein sequence ID" value="TGU72805.1"/>
    <property type="molecule type" value="Genomic_DNA"/>
</dbReference>
<dbReference type="GO" id="GO:0006508">
    <property type="term" value="P:proteolysis"/>
    <property type="evidence" value="ECO:0007669"/>
    <property type="project" value="UniProtKB-KW"/>
</dbReference>
<evidence type="ECO:0000256" key="2">
    <source>
        <dbReference type="ARBA" id="ARBA00009779"/>
    </source>
</evidence>
<feature type="binding site" evidence="12">
    <location>
        <position position="134"/>
    </location>
    <ligand>
        <name>Zn(2+)</name>
        <dbReference type="ChEBI" id="CHEBI:29105"/>
        <note>catalytic</note>
    </ligand>
</feature>
<reference evidence="14 15" key="1">
    <citation type="submission" date="2019-04" db="EMBL/GenBank/DDBJ databases">
        <title>Geobacter oryzae sp. nov., ferric-reducing bacteria isolated from paddy soil.</title>
        <authorList>
            <person name="Xu Z."/>
            <person name="Masuda Y."/>
            <person name="Itoh H."/>
            <person name="Senoo K."/>
        </authorList>
    </citation>
    <scope>NUCLEOTIDE SEQUENCE [LARGE SCALE GENOMIC DNA]</scope>
    <source>
        <strain evidence="14 15">Red111</strain>
    </source>
</reference>
<evidence type="ECO:0000256" key="8">
    <source>
        <dbReference type="ARBA" id="ARBA00022833"/>
    </source>
</evidence>
<keyword evidence="5 12" id="KW-0812">Transmembrane</keyword>
<evidence type="ECO:0000313" key="15">
    <source>
        <dbReference type="Proteomes" id="UP000306416"/>
    </source>
</evidence>
<dbReference type="EC" id="3.4.24.-" evidence="12"/>
<gene>
    <name evidence="12 14" type="primary">htpX</name>
    <name evidence="14" type="ORF">E4633_10985</name>
</gene>
<evidence type="ECO:0000256" key="12">
    <source>
        <dbReference type="HAMAP-Rule" id="MF_00188"/>
    </source>
</evidence>
<dbReference type="GO" id="GO:0008270">
    <property type="term" value="F:zinc ion binding"/>
    <property type="evidence" value="ECO:0007669"/>
    <property type="project" value="UniProtKB-UniRule"/>
</dbReference>
<feature type="transmembrane region" description="Helical" evidence="12">
    <location>
        <begin position="140"/>
        <end position="159"/>
    </location>
</feature>
<accession>A0A4S1CGU0</accession>
<dbReference type="GO" id="GO:0005886">
    <property type="term" value="C:plasma membrane"/>
    <property type="evidence" value="ECO:0007669"/>
    <property type="project" value="UniProtKB-SubCell"/>
</dbReference>
<comment type="similarity">
    <text evidence="2 12">Belongs to the peptidase M48B family.</text>
</comment>
<dbReference type="CDD" id="cd07336">
    <property type="entry name" value="M48B_HtpX_like"/>
    <property type="match status" value="1"/>
</dbReference>
<dbReference type="AlphaFoldDB" id="A0A4S1CGU0"/>
<feature type="domain" description="Peptidase M48" evidence="13">
    <location>
        <begin position="71"/>
        <end position="282"/>
    </location>
</feature>
<sequence>MQRLKTTFLLALLTVLMVTMGNAMGGRSGIVTAFVIALGMNFFSYWFSDKIVLRMYGAQEIGEHDHPTFYNLVRNLAMRAGLPMPKVYIIPSDSPNAFATGRNPQNAAVAATEGILRILSPEELEGVMAHELAHVQNRDILVGTIAATFAGAISMIGNMLQWGAMFGAGRSDEEDGGGIAGLVGSLAMAIIAPIAAMLIQMAVSRSREYLADATGAEICGRPLALASALRKLHMASHQLPMQEARPATAHMFIVNPLTGGGLMELFSTHPPMEERIARLEQMAVRR</sequence>
<keyword evidence="10 12" id="KW-0482">Metalloprotease</keyword>
<comment type="caution">
    <text evidence="14">The sequence shown here is derived from an EMBL/GenBank/DDBJ whole genome shotgun (WGS) entry which is preliminary data.</text>
</comment>
<evidence type="ECO:0000256" key="4">
    <source>
        <dbReference type="ARBA" id="ARBA00022670"/>
    </source>
</evidence>
<comment type="subcellular location">
    <subcellularLocation>
        <location evidence="1 12">Cell membrane</location>
        <topology evidence="1 12">Multi-pass membrane protein</topology>
    </subcellularLocation>
</comment>
<dbReference type="Gene3D" id="3.30.2010.10">
    <property type="entry name" value="Metalloproteases ('zincins'), catalytic domain"/>
    <property type="match status" value="1"/>
</dbReference>
<keyword evidence="6 12" id="KW-0479">Metal-binding</keyword>
<evidence type="ECO:0000256" key="6">
    <source>
        <dbReference type="ARBA" id="ARBA00022723"/>
    </source>
</evidence>
<keyword evidence="7 12" id="KW-0378">Hydrolase</keyword>
<dbReference type="InterPro" id="IPR022919">
    <property type="entry name" value="Pept_M48_protease_HtpX"/>
</dbReference>
<evidence type="ECO:0000256" key="7">
    <source>
        <dbReference type="ARBA" id="ARBA00022801"/>
    </source>
</evidence>
<evidence type="ECO:0000256" key="5">
    <source>
        <dbReference type="ARBA" id="ARBA00022692"/>
    </source>
</evidence>